<dbReference type="Gene3D" id="3.30.700.10">
    <property type="entry name" value="Glycoprotein, Type 4 Pilin"/>
    <property type="match status" value="1"/>
</dbReference>
<dbReference type="InterPro" id="IPR012902">
    <property type="entry name" value="N_methyl_site"/>
</dbReference>
<proteinExistence type="inferred from homology"/>
<name>A0A078KRJ5_9GAMM</name>
<dbReference type="RefSeq" id="WP_043873456.1">
    <property type="nucleotide sequence ID" value="NZ_CCVW01000001.1"/>
</dbReference>
<dbReference type="InterPro" id="IPR001082">
    <property type="entry name" value="Pilin"/>
</dbReference>
<dbReference type="SUPFAM" id="SSF54523">
    <property type="entry name" value="Pili subunits"/>
    <property type="match status" value="1"/>
</dbReference>
<keyword evidence="4" id="KW-0812">Transmembrane</keyword>
<keyword evidence="6" id="KW-1185">Reference proteome</keyword>
<feature type="transmembrane region" description="Helical" evidence="4">
    <location>
        <begin position="6"/>
        <end position="29"/>
    </location>
</feature>
<dbReference type="Proteomes" id="UP000044071">
    <property type="component" value="Unassembled WGS sequence"/>
</dbReference>
<comment type="similarity">
    <text evidence="1 3">Belongs to the N-Me-Phe pilin family.</text>
</comment>
<reference evidence="5 6" key="1">
    <citation type="submission" date="2014-06" db="EMBL/GenBank/DDBJ databases">
        <authorList>
            <person name="Urmite Genomes Urmite Genomes"/>
        </authorList>
    </citation>
    <scope>NUCLEOTIDE SEQUENCE [LARGE SCALE GENOMIC DNA]</scope>
</reference>
<sequence length="135" mass="14270">MKQKGLTLIELMIVIAILGILISIAVPAYRDHAVRARVTEGLHLAQAAKLSVSERVMATNSLPASQVDTGYTSPNSTANVQSIVIGAEGVITITYTKLAGNGTITLVPTVESNGDLSWSCTGGTLLRQYRPSTCR</sequence>
<dbReference type="Pfam" id="PF00114">
    <property type="entry name" value="Pilin"/>
    <property type="match status" value="1"/>
</dbReference>
<dbReference type="InterPro" id="IPR045584">
    <property type="entry name" value="Pilin-like"/>
</dbReference>
<dbReference type="NCBIfam" id="TIGR02532">
    <property type="entry name" value="IV_pilin_GFxxxE"/>
    <property type="match status" value="1"/>
</dbReference>
<gene>
    <name evidence="5" type="primary">pilE1</name>
    <name evidence="5" type="ORF">BN59_01319</name>
</gene>
<dbReference type="PANTHER" id="PTHR30093:SF34">
    <property type="entry name" value="PREPILIN PEPTIDASE-DEPENDENT PROTEIN D"/>
    <property type="match status" value="1"/>
</dbReference>
<dbReference type="eggNOG" id="COG4969">
    <property type="taxonomic scope" value="Bacteria"/>
</dbReference>
<keyword evidence="4" id="KW-1133">Transmembrane helix</keyword>
<organism evidence="5 6">
    <name type="scientific">Legionella massiliensis</name>
    <dbReference type="NCBI Taxonomy" id="1034943"/>
    <lineage>
        <taxon>Bacteria</taxon>
        <taxon>Pseudomonadati</taxon>
        <taxon>Pseudomonadota</taxon>
        <taxon>Gammaproteobacteria</taxon>
        <taxon>Legionellales</taxon>
        <taxon>Legionellaceae</taxon>
        <taxon>Legionella</taxon>
    </lineage>
</organism>
<dbReference type="PANTHER" id="PTHR30093">
    <property type="entry name" value="GENERAL SECRETION PATHWAY PROTEIN G"/>
    <property type="match status" value="1"/>
</dbReference>
<evidence type="ECO:0000256" key="2">
    <source>
        <dbReference type="ARBA" id="ARBA00022481"/>
    </source>
</evidence>
<dbReference type="GO" id="GO:0007155">
    <property type="term" value="P:cell adhesion"/>
    <property type="evidence" value="ECO:0007669"/>
    <property type="project" value="InterPro"/>
</dbReference>
<accession>A0A078KRJ5</accession>
<keyword evidence="3" id="KW-0281">Fimbrium</keyword>
<protein>
    <submittedName>
        <fullName evidence="5">Pilin</fullName>
    </submittedName>
</protein>
<keyword evidence="2" id="KW-0488">Methylation</keyword>
<dbReference type="OrthoDB" id="115249at2"/>
<dbReference type="GO" id="GO:0044096">
    <property type="term" value="C:type IV pilus"/>
    <property type="evidence" value="ECO:0007669"/>
    <property type="project" value="TreeGrafter"/>
</dbReference>
<dbReference type="PROSITE" id="PS00409">
    <property type="entry name" value="PROKAR_NTER_METHYL"/>
    <property type="match status" value="1"/>
</dbReference>
<dbReference type="EMBL" id="CCSB01000001">
    <property type="protein sequence ID" value="CDZ77040.1"/>
    <property type="molecule type" value="Genomic_DNA"/>
</dbReference>
<dbReference type="GO" id="GO:0043107">
    <property type="term" value="P:type IV pilus-dependent motility"/>
    <property type="evidence" value="ECO:0007669"/>
    <property type="project" value="TreeGrafter"/>
</dbReference>
<evidence type="ECO:0000313" key="6">
    <source>
        <dbReference type="Proteomes" id="UP000044071"/>
    </source>
</evidence>
<dbReference type="STRING" id="1034943.BN59_01319"/>
<evidence type="ECO:0000256" key="4">
    <source>
        <dbReference type="SAM" id="Phobius"/>
    </source>
</evidence>
<evidence type="ECO:0000313" key="5">
    <source>
        <dbReference type="EMBL" id="CDZ77040.1"/>
    </source>
</evidence>
<evidence type="ECO:0000256" key="1">
    <source>
        <dbReference type="ARBA" id="ARBA00005233"/>
    </source>
</evidence>
<evidence type="ECO:0000256" key="3">
    <source>
        <dbReference type="RuleBase" id="RU000389"/>
    </source>
</evidence>
<dbReference type="Pfam" id="PF07963">
    <property type="entry name" value="N_methyl"/>
    <property type="match status" value="1"/>
</dbReference>
<keyword evidence="4" id="KW-0472">Membrane</keyword>
<dbReference type="AlphaFoldDB" id="A0A078KRJ5"/>